<dbReference type="InterPro" id="IPR022441">
    <property type="entry name" value="Para_beta_helix_rpt-2"/>
</dbReference>
<dbReference type="SUPFAM" id="SSF51126">
    <property type="entry name" value="Pectin lyase-like"/>
    <property type="match status" value="1"/>
</dbReference>
<dbReference type="SMART" id="SM00710">
    <property type="entry name" value="PbH1"/>
    <property type="match status" value="7"/>
</dbReference>
<dbReference type="Pfam" id="PF13229">
    <property type="entry name" value="Beta_helix"/>
    <property type="match status" value="1"/>
</dbReference>
<dbReference type="InterPro" id="IPR006626">
    <property type="entry name" value="PbH1"/>
</dbReference>
<dbReference type="InterPro" id="IPR011050">
    <property type="entry name" value="Pectin_lyase_fold/virulence"/>
</dbReference>
<accession>X1K4U1</accession>
<dbReference type="Gene3D" id="2.160.20.10">
    <property type="entry name" value="Single-stranded right-handed beta-helix, Pectin lyase-like"/>
    <property type="match status" value="1"/>
</dbReference>
<evidence type="ECO:0000313" key="2">
    <source>
        <dbReference type="EMBL" id="GAH85289.1"/>
    </source>
</evidence>
<dbReference type="NCBIfam" id="TIGR03804">
    <property type="entry name" value="para_beta_helix"/>
    <property type="match status" value="1"/>
</dbReference>
<dbReference type="EMBL" id="BARU01042472">
    <property type="protein sequence ID" value="GAH85289.1"/>
    <property type="molecule type" value="Genomic_DNA"/>
</dbReference>
<dbReference type="InterPro" id="IPR012334">
    <property type="entry name" value="Pectin_lyas_fold"/>
</dbReference>
<gene>
    <name evidence="2" type="ORF">S03H2_65253</name>
</gene>
<feature type="non-terminal residue" evidence="2">
    <location>
        <position position="207"/>
    </location>
</feature>
<protein>
    <recommendedName>
        <fullName evidence="1">Right handed beta helix domain-containing protein</fullName>
    </recommendedName>
</protein>
<evidence type="ECO:0000259" key="1">
    <source>
        <dbReference type="Pfam" id="PF13229"/>
    </source>
</evidence>
<proteinExistence type="predicted"/>
<organism evidence="2">
    <name type="scientific">marine sediment metagenome</name>
    <dbReference type="NCBI Taxonomy" id="412755"/>
    <lineage>
        <taxon>unclassified sequences</taxon>
        <taxon>metagenomes</taxon>
        <taxon>ecological metagenomes</taxon>
    </lineage>
</organism>
<feature type="domain" description="Right handed beta helix" evidence="1">
    <location>
        <begin position="44"/>
        <end position="174"/>
    </location>
</feature>
<dbReference type="AlphaFoldDB" id="X1K4U1"/>
<sequence>NNSFFNEKEFNIDMLISHPSIEILSDQGFIDYGFAGSGTEEDPYRIENFNITTLAFNGIRIKNTTKYFIIQNCFIDAYYTGISVDGVAPFTVKVINNICANHNLYGIFLQRTDFMTVSGNECYNNKIGLAFQFADKIEISDNYCHKNSQSGIYIIFSNFITISNNTIYQSRFAIHCPYIQESIIESNTVTNSSYAGFYIDSCRDIII</sequence>
<feature type="non-terminal residue" evidence="2">
    <location>
        <position position="1"/>
    </location>
</feature>
<reference evidence="2" key="1">
    <citation type="journal article" date="2014" name="Front. Microbiol.">
        <title>High frequency of phylogenetically diverse reductive dehalogenase-homologous genes in deep subseafloor sedimentary metagenomes.</title>
        <authorList>
            <person name="Kawai M."/>
            <person name="Futagami T."/>
            <person name="Toyoda A."/>
            <person name="Takaki Y."/>
            <person name="Nishi S."/>
            <person name="Hori S."/>
            <person name="Arai W."/>
            <person name="Tsubouchi T."/>
            <person name="Morono Y."/>
            <person name="Uchiyama I."/>
            <person name="Ito T."/>
            <person name="Fujiyama A."/>
            <person name="Inagaki F."/>
            <person name="Takami H."/>
        </authorList>
    </citation>
    <scope>NUCLEOTIDE SEQUENCE</scope>
    <source>
        <strain evidence="2">Expedition CK06-06</strain>
    </source>
</reference>
<name>X1K4U1_9ZZZZ</name>
<comment type="caution">
    <text evidence="2">The sequence shown here is derived from an EMBL/GenBank/DDBJ whole genome shotgun (WGS) entry which is preliminary data.</text>
</comment>
<dbReference type="InterPro" id="IPR039448">
    <property type="entry name" value="Beta_helix"/>
</dbReference>